<sequence length="74" mass="8621">DIGDMPYRIAKPVLESCRAEQLVVLEEASPHLLESTEELWRKLALADFATVRREEAAGVYERKPPRSWRKHYLV</sequence>
<dbReference type="PANTHER" id="PTHR15141:SF76">
    <property type="entry name" value="TRANSCRIPTION ELONGATION FACTOR B POLYPEPTIDE 3"/>
    <property type="match status" value="1"/>
</dbReference>
<dbReference type="OrthoDB" id="21513at2759"/>
<name>A0A316Z3W1_9BASI</name>
<dbReference type="InterPro" id="IPR051870">
    <property type="entry name" value="Elongin-A_domain"/>
</dbReference>
<organism evidence="3 4">
    <name type="scientific">Tilletiopsis washingtonensis</name>
    <dbReference type="NCBI Taxonomy" id="58919"/>
    <lineage>
        <taxon>Eukaryota</taxon>
        <taxon>Fungi</taxon>
        <taxon>Dikarya</taxon>
        <taxon>Basidiomycota</taxon>
        <taxon>Ustilaginomycotina</taxon>
        <taxon>Exobasidiomycetes</taxon>
        <taxon>Entylomatales</taxon>
        <taxon>Entylomatales incertae sedis</taxon>
        <taxon>Tilletiopsis</taxon>
    </lineage>
</organism>
<evidence type="ECO:0000313" key="3">
    <source>
        <dbReference type="EMBL" id="PWN96289.1"/>
    </source>
</evidence>
<evidence type="ECO:0000256" key="1">
    <source>
        <dbReference type="ARBA" id="ARBA00021346"/>
    </source>
</evidence>
<dbReference type="InterPro" id="IPR001810">
    <property type="entry name" value="F-box_dom"/>
</dbReference>
<dbReference type="GeneID" id="37267470"/>
<dbReference type="GO" id="GO:0070449">
    <property type="term" value="C:elongin complex"/>
    <property type="evidence" value="ECO:0007669"/>
    <property type="project" value="InterPro"/>
</dbReference>
<dbReference type="GO" id="GO:0006368">
    <property type="term" value="P:transcription elongation by RNA polymerase II"/>
    <property type="evidence" value="ECO:0007669"/>
    <property type="project" value="InterPro"/>
</dbReference>
<evidence type="ECO:0000313" key="4">
    <source>
        <dbReference type="Proteomes" id="UP000245946"/>
    </source>
</evidence>
<dbReference type="PANTHER" id="PTHR15141">
    <property type="entry name" value="TRANSCRIPTION ELONGATION FACTOR B POLYPEPTIDE 3"/>
    <property type="match status" value="1"/>
</dbReference>
<evidence type="ECO:0000259" key="2">
    <source>
        <dbReference type="PROSITE" id="PS50181"/>
    </source>
</evidence>
<dbReference type="Proteomes" id="UP000245946">
    <property type="component" value="Unassembled WGS sequence"/>
</dbReference>
<dbReference type="Gene3D" id="6.10.250.3180">
    <property type="match status" value="1"/>
</dbReference>
<dbReference type="AlphaFoldDB" id="A0A316Z3W1"/>
<reference evidence="3 4" key="1">
    <citation type="journal article" date="2018" name="Mol. Biol. Evol.">
        <title>Broad Genomic Sampling Reveals a Smut Pathogenic Ancestry of the Fungal Clade Ustilaginomycotina.</title>
        <authorList>
            <person name="Kijpornyongpan T."/>
            <person name="Mondo S.J."/>
            <person name="Barry K."/>
            <person name="Sandor L."/>
            <person name="Lee J."/>
            <person name="Lipzen A."/>
            <person name="Pangilinan J."/>
            <person name="LaButti K."/>
            <person name="Hainaut M."/>
            <person name="Henrissat B."/>
            <person name="Grigoriev I.V."/>
            <person name="Spatafora J.W."/>
            <person name="Aime M.C."/>
        </authorList>
    </citation>
    <scope>NUCLEOTIDE SEQUENCE [LARGE SCALE GENOMIC DNA]</scope>
    <source>
        <strain evidence="3 4">MCA 4186</strain>
    </source>
</reference>
<dbReference type="EMBL" id="KZ819300">
    <property type="protein sequence ID" value="PWN96289.1"/>
    <property type="molecule type" value="Genomic_DNA"/>
</dbReference>
<keyword evidence="4" id="KW-1185">Reference proteome</keyword>
<gene>
    <name evidence="3" type="ORF">FA09DRAFT_288012</name>
</gene>
<dbReference type="STRING" id="58919.A0A316Z3W1"/>
<dbReference type="RefSeq" id="XP_025596568.1">
    <property type="nucleotide sequence ID" value="XM_025739924.1"/>
</dbReference>
<feature type="non-terminal residue" evidence="3">
    <location>
        <position position="1"/>
    </location>
</feature>
<feature type="domain" description="F-box" evidence="2">
    <location>
        <begin position="1"/>
        <end position="43"/>
    </location>
</feature>
<protein>
    <recommendedName>
        <fullName evidence="1">Elongin-A</fullName>
    </recommendedName>
</protein>
<dbReference type="InterPro" id="IPR010684">
    <property type="entry name" value="RNA_pol_II_trans_fac_SIII_A"/>
</dbReference>
<dbReference type="Pfam" id="PF06881">
    <property type="entry name" value="Elongin_A"/>
    <property type="match status" value="1"/>
</dbReference>
<accession>A0A316Z3W1</accession>
<proteinExistence type="predicted"/>
<feature type="non-terminal residue" evidence="3">
    <location>
        <position position="74"/>
    </location>
</feature>
<dbReference type="PROSITE" id="PS50181">
    <property type="entry name" value="FBOX"/>
    <property type="match status" value="1"/>
</dbReference>